<name>A0A652YH09_NOCGL</name>
<dbReference type="Pfam" id="PF13669">
    <property type="entry name" value="Glyoxalase_4"/>
    <property type="match status" value="1"/>
</dbReference>
<dbReference type="SUPFAM" id="SSF54593">
    <property type="entry name" value="Glyoxalase/Bleomycin resistance protein/Dihydroxybiphenyl dioxygenase"/>
    <property type="match status" value="1"/>
</dbReference>
<dbReference type="Gene3D" id="3.10.180.10">
    <property type="entry name" value="2,3-Dihydroxybiphenyl 1,2-Dioxygenase, domain 1"/>
    <property type="match status" value="1"/>
</dbReference>
<reference evidence="1" key="1">
    <citation type="submission" date="2019-07" db="EMBL/GenBank/DDBJ databases">
        <title>Genomic Encyclopedia of Type Strains, Phase IV (KMG-IV): sequencing the most valuable type-strain genomes for metagenomic binning, comparative biology and taxonomic classification.</title>
        <authorList>
            <person name="Goeker M."/>
        </authorList>
    </citation>
    <scope>NUCLEOTIDE SEQUENCE</scope>
    <source>
        <strain evidence="1">DSM 44596</strain>
    </source>
</reference>
<sequence>MKAADQYHIAIVTDDPEAKMLELSELFGYEWGEMMGGPTTVTVPSGDTTVDTTVELKAWYSLSEPRMEIVQSVPGSVWTPTEGSGIHHLGYWVDDVSAESAELTRRGYAVEAVGNWPDGTAYWAYHCSPSGPRIEIVSRNLKPVLDRYFETGKLSS</sequence>
<keyword evidence="1" id="KW-0560">Oxidoreductase</keyword>
<keyword evidence="1" id="KW-0223">Dioxygenase</keyword>
<gene>
    <name evidence="1" type="ORF">FNL38_11612</name>
</gene>
<evidence type="ECO:0000313" key="1">
    <source>
        <dbReference type="EMBL" id="TYQ00549.1"/>
    </source>
</evidence>
<dbReference type="InterPro" id="IPR037523">
    <property type="entry name" value="VOC_core"/>
</dbReference>
<organism evidence="1">
    <name type="scientific">Nocardia globerula</name>
    <dbReference type="NCBI Taxonomy" id="1818"/>
    <lineage>
        <taxon>Bacteria</taxon>
        <taxon>Bacillati</taxon>
        <taxon>Actinomycetota</taxon>
        <taxon>Actinomycetes</taxon>
        <taxon>Mycobacteriales</taxon>
        <taxon>Nocardiaceae</taxon>
        <taxon>Nocardia</taxon>
    </lineage>
</organism>
<comment type="caution">
    <text evidence="1">The sequence shown here is derived from an EMBL/GenBank/DDBJ whole genome shotgun (WGS) entry which is preliminary data.</text>
</comment>
<dbReference type="GO" id="GO:0051213">
    <property type="term" value="F:dioxygenase activity"/>
    <property type="evidence" value="ECO:0007669"/>
    <property type="project" value="UniProtKB-KW"/>
</dbReference>
<proteinExistence type="predicted"/>
<accession>A0A652YH09</accession>
<dbReference type="InterPro" id="IPR029068">
    <property type="entry name" value="Glyas_Bleomycin-R_OHBP_Dase"/>
</dbReference>
<dbReference type="PROSITE" id="PS51819">
    <property type="entry name" value="VOC"/>
    <property type="match status" value="1"/>
</dbReference>
<dbReference type="AlphaFoldDB" id="A0A652YH09"/>
<protein>
    <submittedName>
        <fullName evidence="1">Glyoxalase/bleomycin resistance protein/dioxygenase superfamily protein</fullName>
    </submittedName>
</protein>
<dbReference type="EMBL" id="VNIQ01000016">
    <property type="protein sequence ID" value="TYQ00549.1"/>
    <property type="molecule type" value="Genomic_DNA"/>
</dbReference>